<dbReference type="PROSITE" id="PS51194">
    <property type="entry name" value="HELICASE_CTER"/>
    <property type="match status" value="1"/>
</dbReference>
<gene>
    <name evidence="7" type="primary">FANCM_0</name>
    <name evidence="7" type="ORF">g.89965</name>
</gene>
<dbReference type="GO" id="GO:0016787">
    <property type="term" value="F:hydrolase activity"/>
    <property type="evidence" value="ECO:0007669"/>
    <property type="project" value="UniProtKB-KW"/>
</dbReference>
<feature type="compositionally biased region" description="Low complexity" evidence="5">
    <location>
        <begin position="1069"/>
        <end position="1078"/>
    </location>
</feature>
<keyword evidence="2" id="KW-0378">Hydrolase</keyword>
<dbReference type="SMART" id="SM00490">
    <property type="entry name" value="HELICc"/>
    <property type="match status" value="1"/>
</dbReference>
<reference evidence="7" key="1">
    <citation type="journal article" date="2016" name="Gigascience">
        <title>De novo construction of an expanded transcriptome assembly for the western tarnished plant bug, Lygus hesperus.</title>
        <authorList>
            <person name="Tassone E.E."/>
            <person name="Geib S.M."/>
            <person name="Hall B."/>
            <person name="Fabrick J.A."/>
            <person name="Brent C.S."/>
            <person name="Hull J.J."/>
        </authorList>
    </citation>
    <scope>NUCLEOTIDE SEQUENCE</scope>
</reference>
<protein>
    <submittedName>
        <fullName evidence="7">Fanconi anemia group M protein</fullName>
    </submittedName>
</protein>
<feature type="region of interest" description="Disordered" evidence="5">
    <location>
        <begin position="844"/>
        <end position="907"/>
    </location>
</feature>
<feature type="domain" description="Helicase C-terminal" evidence="6">
    <location>
        <begin position="1"/>
        <end position="118"/>
    </location>
</feature>
<feature type="region of interest" description="Disordered" evidence="5">
    <location>
        <begin position="644"/>
        <end position="670"/>
    </location>
</feature>
<keyword evidence="4" id="KW-0067">ATP-binding</keyword>
<dbReference type="Pfam" id="PF00271">
    <property type="entry name" value="Helicase_C"/>
    <property type="match status" value="1"/>
</dbReference>
<proteinExistence type="predicted"/>
<dbReference type="GO" id="GO:0005524">
    <property type="term" value="F:ATP binding"/>
    <property type="evidence" value="ECO:0007669"/>
    <property type="project" value="UniProtKB-KW"/>
</dbReference>
<accession>A0A146LE04</accession>
<name>A0A146LE04_LYGHE</name>
<dbReference type="EMBL" id="GDHC01012228">
    <property type="protein sequence ID" value="JAQ06401.1"/>
    <property type="molecule type" value="Transcribed_RNA"/>
</dbReference>
<dbReference type="AlphaFoldDB" id="A0A146LE04"/>
<organism evidence="7">
    <name type="scientific">Lygus hesperus</name>
    <name type="common">Western plant bug</name>
    <dbReference type="NCBI Taxonomy" id="30085"/>
    <lineage>
        <taxon>Eukaryota</taxon>
        <taxon>Metazoa</taxon>
        <taxon>Ecdysozoa</taxon>
        <taxon>Arthropoda</taxon>
        <taxon>Hexapoda</taxon>
        <taxon>Insecta</taxon>
        <taxon>Pterygota</taxon>
        <taxon>Neoptera</taxon>
        <taxon>Paraneoptera</taxon>
        <taxon>Hemiptera</taxon>
        <taxon>Heteroptera</taxon>
        <taxon>Panheteroptera</taxon>
        <taxon>Cimicomorpha</taxon>
        <taxon>Miridae</taxon>
        <taxon>Mirini</taxon>
        <taxon>Lygus</taxon>
    </lineage>
</organism>
<dbReference type="InterPro" id="IPR027417">
    <property type="entry name" value="P-loop_NTPase"/>
</dbReference>
<evidence type="ECO:0000256" key="2">
    <source>
        <dbReference type="ARBA" id="ARBA00022801"/>
    </source>
</evidence>
<feature type="compositionally biased region" description="Polar residues" evidence="5">
    <location>
        <begin position="844"/>
        <end position="862"/>
    </location>
</feature>
<feature type="region of interest" description="Disordered" evidence="5">
    <location>
        <begin position="1061"/>
        <end position="1087"/>
    </location>
</feature>
<dbReference type="GO" id="GO:0045003">
    <property type="term" value="P:double-strand break repair via synthesis-dependent strand annealing"/>
    <property type="evidence" value="ECO:0007669"/>
    <property type="project" value="TreeGrafter"/>
</dbReference>
<keyword evidence="1" id="KW-0547">Nucleotide-binding</keyword>
<evidence type="ECO:0000313" key="7">
    <source>
        <dbReference type="EMBL" id="JAQ06401.1"/>
    </source>
</evidence>
<evidence type="ECO:0000256" key="1">
    <source>
        <dbReference type="ARBA" id="ARBA00022741"/>
    </source>
</evidence>
<feature type="compositionally biased region" description="Polar residues" evidence="5">
    <location>
        <begin position="894"/>
        <end position="905"/>
    </location>
</feature>
<dbReference type="GO" id="GO:0009378">
    <property type="term" value="F:four-way junction helicase activity"/>
    <property type="evidence" value="ECO:0007669"/>
    <property type="project" value="TreeGrafter"/>
</dbReference>
<dbReference type="PANTHER" id="PTHR14025:SF20">
    <property type="entry name" value="FANCONI ANEMIA GROUP M PROTEIN"/>
    <property type="match status" value="1"/>
</dbReference>
<dbReference type="SUPFAM" id="SSF52540">
    <property type="entry name" value="P-loop containing nucleoside triphosphate hydrolases"/>
    <property type="match status" value="1"/>
</dbReference>
<dbReference type="GO" id="GO:0043138">
    <property type="term" value="F:3'-5' DNA helicase activity"/>
    <property type="evidence" value="ECO:0007669"/>
    <property type="project" value="TreeGrafter"/>
</dbReference>
<dbReference type="Gene3D" id="3.40.50.300">
    <property type="entry name" value="P-loop containing nucleotide triphosphate hydrolases"/>
    <property type="match status" value="1"/>
</dbReference>
<evidence type="ECO:0000259" key="6">
    <source>
        <dbReference type="PROSITE" id="PS51194"/>
    </source>
</evidence>
<dbReference type="GO" id="GO:0036297">
    <property type="term" value="P:interstrand cross-link repair"/>
    <property type="evidence" value="ECO:0007669"/>
    <property type="project" value="TreeGrafter"/>
</dbReference>
<sequence>MVLSSFPPKTFVTFLVCSVMFQIMKDFRDGKINCLVATCVAEEGLDIGEVDLIVLMESQKSPVRLVQRLGRTGRKRRGRCIVLLTRGKEESKFHEAMASRKSYVKNIVDSKAVKNSLCQYSPPMFPPDMMPQQQLVHIKVITTPTPTKPEKPSKKQMDIRECAIPEERPFLEEGAAQKVIEELGGISWKFNSMPAGMELWHRRAGPKMNIDELFESTNRNSLASWNDWNTEPHKSFVISSTTSSGLYCHLMSYSPEEEDQEYLKLVADYEAGGVSKTGEVRAPKNVEKVNEEVQVKKPAKKKILPKTNFGMDIRSCMAVAMERANKKPKLDVSDDDVILVENNDGGVMDALDIASEMSGSPISNVVPKLFMGESPAVVKDRFENQLDIAALFGMKGDDFENLLYGGELLCGLEIDVDMCFRLGKFVGDSKRVAPKPKCMDVEVFGFQCDQFLGLMDGVREIPLGPKTVLEIVPDSRQALKRHISNNTNYLGISQKASSPGIEANNTNDSFVGVDDLFGDDEFFQDIPQNVPKSVLDIDEPHTVVSPVNSPPPTRTNELVNIGEISPIAAKNNHTYSKAWGSSNSLFAGPLTPLSKVTSNSSKPIVSSTPINSNKNKLELFDAPEKQLCHEKEDWLLDDILEEEEMSKEDDKTRPMLEDNPPLNSSRDLFSSPPIRKVLQKSKVVSEVLEKPVPKSTNEDGFEEDFWCMDDLFDDDKPEALTNKDSKNETTFYGITQMVSQIERDKKKIREIFEENEVIEILDSRSCSPVQNVCGGSKDTGETSQELGLKCIKPSSTTVAEKLLSQTNRIVMAKGLEIPTTQEASLKKNVPLECDWLTNQEKSPSLKNLSYQPSRPTTPQSAENAPVIDLDSDDSLKIDPQPGTSKGFEEPPTKGGSSNPKDTSCHSLLDEDDDIFNLLASDGHYLEEKTADLSTKPKTMTKPSLNFKKFKQKNSSLLSHLDSEPDNDFPPEKRNLNPDETFHLRVGSLSKRKLSFEDILDKLDDSTTSKYFATNNTNVKNTNVSKPLCEKPSLRASSAKVAMVVDEEDDIFVCPGQIKSVEMEPSRNESSTATSHSSSLFNAPFHLQ</sequence>
<dbReference type="InterPro" id="IPR001650">
    <property type="entry name" value="Helicase_C-like"/>
</dbReference>
<evidence type="ECO:0000256" key="3">
    <source>
        <dbReference type="ARBA" id="ARBA00022806"/>
    </source>
</evidence>
<dbReference type="PANTHER" id="PTHR14025">
    <property type="entry name" value="FANCONI ANEMIA GROUP M FANCM FAMILY MEMBER"/>
    <property type="match status" value="1"/>
</dbReference>
<dbReference type="GO" id="GO:0000400">
    <property type="term" value="F:four-way junction DNA binding"/>
    <property type="evidence" value="ECO:0007669"/>
    <property type="project" value="TreeGrafter"/>
</dbReference>
<evidence type="ECO:0000256" key="4">
    <source>
        <dbReference type="ARBA" id="ARBA00022840"/>
    </source>
</evidence>
<keyword evidence="3" id="KW-0347">Helicase</keyword>
<evidence type="ECO:0000256" key="5">
    <source>
        <dbReference type="SAM" id="MobiDB-lite"/>
    </source>
</evidence>
<feature type="region of interest" description="Disordered" evidence="5">
    <location>
        <begin position="956"/>
        <end position="977"/>
    </location>
</feature>